<feature type="domain" description="Gram-positive pilin subunit D1 N-terminal" evidence="6">
    <location>
        <begin position="35"/>
        <end position="201"/>
    </location>
</feature>
<dbReference type="Pfam" id="PF16555">
    <property type="entry name" value="GramPos_pilinD1"/>
    <property type="match status" value="1"/>
</dbReference>
<sequence length="482" mass="52271">MKFTKLRQFTLAAFAVCGLALGGHATAHAADATPDTVTMKLHKMENEHDKTIQNTGDEITTLPEGITPYDASKLGNVTYSVYDLTAVMKDQGVVSGQTDAKTFEEKRDQLIATITAGKTDPAELLEAQAAFVSAHNLTPVATEELTDNSGLLTFSKLPNSGFYLIMETQAPTTHLAALSAPMIIGLPLNDKDTIHLYPKNVIARNIDPEIHKVGIDPKAPTSDQYVALGGVKFELKRADNQGDPVTLTTDDRGDIAFGNLVAGTEYILTESSIAEHPWYNQDDVAAGKIELRFTVDKTGTVTPISMKPDKSYFKIDGTRIGILNHLILGGAAFQKVDAQDTTKGLAGAKFKVQKVDTDGKISWAVFQGQTFVKWVASQNDATTLVSGKDGKFDFTGVPYVYDQRDGEVTYNLIETQAPAGYALLKDATSFKINTQTGLVTIKNERYALPITGGMGIWLFILIGGLLMGGAGYLYYRQRRQEG</sequence>
<dbReference type="Pfam" id="PF17802">
    <property type="entry name" value="SpaA"/>
    <property type="match status" value="2"/>
</dbReference>
<feature type="chain" id="PRO_5006412002" description="Cell wall surface anchor family protein" evidence="5">
    <location>
        <begin position="30"/>
        <end position="482"/>
    </location>
</feature>
<feature type="domain" description="SpaA-like prealbumin fold" evidence="7">
    <location>
        <begin position="332"/>
        <end position="444"/>
    </location>
</feature>
<gene>
    <name evidence="8" type="ORF">FD28_GL000003</name>
</gene>
<dbReference type="RefSeq" id="WP_057731308.1">
    <property type="nucleotide sequence ID" value="NZ_AZFS01000006.1"/>
</dbReference>
<feature type="signal peptide" evidence="5">
    <location>
        <begin position="1"/>
        <end position="29"/>
    </location>
</feature>
<evidence type="ECO:0000256" key="1">
    <source>
        <dbReference type="ARBA" id="ARBA00007257"/>
    </source>
</evidence>
<dbReference type="PATRIC" id="fig|1423753.3.peg.4"/>
<comment type="similarity">
    <text evidence="1">Belongs to the serine-aspartate repeat-containing protein (SDr) family.</text>
</comment>
<evidence type="ECO:0000313" key="8">
    <source>
        <dbReference type="EMBL" id="KRL98205.1"/>
    </source>
</evidence>
<keyword evidence="2" id="KW-0964">Secreted</keyword>
<dbReference type="AlphaFoldDB" id="A0A0R1UY30"/>
<evidence type="ECO:0000259" key="6">
    <source>
        <dbReference type="Pfam" id="PF16555"/>
    </source>
</evidence>
<comment type="caution">
    <text evidence="8">The sequence shown here is derived from an EMBL/GenBank/DDBJ whole genome shotgun (WGS) entry which is preliminary data.</text>
</comment>
<evidence type="ECO:0008006" key="10">
    <source>
        <dbReference type="Google" id="ProtNLM"/>
    </source>
</evidence>
<keyword evidence="3 5" id="KW-0732">Signal</keyword>
<dbReference type="Gene3D" id="2.60.40.10">
    <property type="entry name" value="Immunoglobulins"/>
    <property type="match status" value="3"/>
</dbReference>
<feature type="transmembrane region" description="Helical" evidence="4">
    <location>
        <begin position="454"/>
        <end position="475"/>
    </location>
</feature>
<dbReference type="InterPro" id="IPR041033">
    <property type="entry name" value="SpaA_PFL_dom_1"/>
</dbReference>
<evidence type="ECO:0000256" key="5">
    <source>
        <dbReference type="SAM" id="SignalP"/>
    </source>
</evidence>
<proteinExistence type="inferred from homology"/>
<dbReference type="InterPro" id="IPR013783">
    <property type="entry name" value="Ig-like_fold"/>
</dbReference>
<dbReference type="Proteomes" id="UP000051580">
    <property type="component" value="Unassembled WGS sequence"/>
</dbReference>
<dbReference type="NCBIfam" id="TIGR01167">
    <property type="entry name" value="LPXTG_anchor"/>
    <property type="match status" value="1"/>
</dbReference>
<dbReference type="PANTHER" id="PTHR36108">
    <property type="entry name" value="COLOSSIN-B-RELATED"/>
    <property type="match status" value="1"/>
</dbReference>
<keyword evidence="4" id="KW-1133">Transmembrane helix</keyword>
<organism evidence="8 9">
    <name type="scientific">Levilactobacillus hammesii DSM 16381</name>
    <dbReference type="NCBI Taxonomy" id="1423753"/>
    <lineage>
        <taxon>Bacteria</taxon>
        <taxon>Bacillati</taxon>
        <taxon>Bacillota</taxon>
        <taxon>Bacilli</taxon>
        <taxon>Lactobacillales</taxon>
        <taxon>Lactobacillaceae</taxon>
        <taxon>Levilactobacillus</taxon>
    </lineage>
</organism>
<dbReference type="PANTHER" id="PTHR36108:SF13">
    <property type="entry name" value="COLOSSIN-B-RELATED"/>
    <property type="match status" value="1"/>
</dbReference>
<dbReference type="OrthoDB" id="2249722at2"/>
<dbReference type="InterPro" id="IPR032364">
    <property type="entry name" value="GramPos_pilinD1_N"/>
</dbReference>
<keyword evidence="4" id="KW-0812">Transmembrane</keyword>
<evidence type="ECO:0000313" key="9">
    <source>
        <dbReference type="Proteomes" id="UP000051580"/>
    </source>
</evidence>
<keyword evidence="4" id="KW-0472">Membrane</keyword>
<evidence type="ECO:0000259" key="7">
    <source>
        <dbReference type="Pfam" id="PF17802"/>
    </source>
</evidence>
<evidence type="ECO:0000256" key="4">
    <source>
        <dbReference type="SAM" id="Phobius"/>
    </source>
</evidence>
<dbReference type="EMBL" id="AZFS01000006">
    <property type="protein sequence ID" value="KRL98205.1"/>
    <property type="molecule type" value="Genomic_DNA"/>
</dbReference>
<protein>
    <recommendedName>
        <fullName evidence="10">Cell wall surface anchor family protein</fullName>
    </recommendedName>
</protein>
<evidence type="ECO:0000256" key="2">
    <source>
        <dbReference type="ARBA" id="ARBA00022525"/>
    </source>
</evidence>
<name>A0A0R1UY30_9LACO</name>
<feature type="domain" description="SpaA-like prealbumin fold" evidence="7">
    <location>
        <begin position="227"/>
        <end position="276"/>
    </location>
</feature>
<reference evidence="8 9" key="1">
    <citation type="journal article" date="2015" name="Genome Announc.">
        <title>Expanding the biotechnology potential of lactobacilli through comparative genomics of 213 strains and associated genera.</title>
        <authorList>
            <person name="Sun Z."/>
            <person name="Harris H.M."/>
            <person name="McCann A."/>
            <person name="Guo C."/>
            <person name="Argimon S."/>
            <person name="Zhang W."/>
            <person name="Yang X."/>
            <person name="Jeffery I.B."/>
            <person name="Cooney J.C."/>
            <person name="Kagawa T.F."/>
            <person name="Liu W."/>
            <person name="Song Y."/>
            <person name="Salvetti E."/>
            <person name="Wrobel A."/>
            <person name="Rasinkangas P."/>
            <person name="Parkhill J."/>
            <person name="Rea M.C."/>
            <person name="O'Sullivan O."/>
            <person name="Ritari J."/>
            <person name="Douillard F.P."/>
            <person name="Paul Ross R."/>
            <person name="Yang R."/>
            <person name="Briner A.E."/>
            <person name="Felis G.E."/>
            <person name="de Vos W.M."/>
            <person name="Barrangou R."/>
            <person name="Klaenhammer T.R."/>
            <person name="Caufield P.W."/>
            <person name="Cui Y."/>
            <person name="Zhang H."/>
            <person name="O'Toole P.W."/>
        </authorList>
    </citation>
    <scope>NUCLEOTIDE SEQUENCE [LARGE SCALE GENOMIC DNA]</scope>
    <source>
        <strain evidence="8 9">DSM 16381</strain>
    </source>
</reference>
<dbReference type="STRING" id="1423753.FD28_GL000003"/>
<accession>A0A0R1UY30</accession>
<keyword evidence="9" id="KW-1185">Reference proteome</keyword>
<evidence type="ECO:0000256" key="3">
    <source>
        <dbReference type="ARBA" id="ARBA00022729"/>
    </source>
</evidence>
<dbReference type="SUPFAM" id="SSF49478">
    <property type="entry name" value="Cna protein B-type domain"/>
    <property type="match status" value="1"/>
</dbReference>